<gene>
    <name evidence="1" type="ORF">C9I98_03060</name>
</gene>
<evidence type="ECO:0000313" key="2">
    <source>
        <dbReference type="Proteomes" id="UP000241771"/>
    </source>
</evidence>
<reference evidence="1 2" key="1">
    <citation type="submission" date="2018-01" db="EMBL/GenBank/DDBJ databases">
        <title>Whole genome sequencing of Histamine producing bacteria.</title>
        <authorList>
            <person name="Butler K."/>
        </authorList>
    </citation>
    <scope>NUCLEOTIDE SEQUENCE [LARGE SCALE GENOMIC DNA]</scope>
    <source>
        <strain evidence="1 2">DSM 100436</strain>
    </source>
</reference>
<evidence type="ECO:0000313" key="1">
    <source>
        <dbReference type="EMBL" id="PSW22257.1"/>
    </source>
</evidence>
<accession>A0A2T3P173</accession>
<dbReference type="AlphaFoldDB" id="A0A2T3P173"/>
<dbReference type="RefSeq" id="WP_036820946.1">
    <property type="nucleotide sequence ID" value="NZ_JGVO01000303.1"/>
</dbReference>
<dbReference type="EMBL" id="PYMA01000001">
    <property type="protein sequence ID" value="PSW22257.1"/>
    <property type="molecule type" value="Genomic_DNA"/>
</dbReference>
<proteinExistence type="predicted"/>
<keyword evidence="2" id="KW-1185">Reference proteome</keyword>
<sequence>MIIQYTSVSTIAGLILFANLNTEHLNTKQQQPETISTYTLCYDVGFQTTEELYDTYSGGFEAISQTLTQRQLSRSELIECTKVTHHAVRDRQSITTEREA</sequence>
<dbReference type="Proteomes" id="UP000241771">
    <property type="component" value="Unassembled WGS sequence"/>
</dbReference>
<comment type="caution">
    <text evidence="1">The sequence shown here is derived from an EMBL/GenBank/DDBJ whole genome shotgun (WGS) entry which is preliminary data.</text>
</comment>
<organism evidence="1 2">
    <name type="scientific">Photobacterium sanctipauli</name>
    <dbReference type="NCBI Taxonomy" id="1342794"/>
    <lineage>
        <taxon>Bacteria</taxon>
        <taxon>Pseudomonadati</taxon>
        <taxon>Pseudomonadota</taxon>
        <taxon>Gammaproteobacteria</taxon>
        <taxon>Vibrionales</taxon>
        <taxon>Vibrionaceae</taxon>
        <taxon>Photobacterium</taxon>
    </lineage>
</organism>
<name>A0A2T3P173_9GAMM</name>
<protein>
    <submittedName>
        <fullName evidence="1">Uncharacterized protein</fullName>
    </submittedName>
</protein>